<accession>A0A1H3LWL0</accession>
<sequence length="325" mass="35120">MRPPRRRAVRARGANAARYGAFVEVGFAAPVSGSWATPEHMIHVARRAERLGYRSLWTFQRLLYPAEGGYGEMYRSVQDPVVTLSFLAAHTERIRLGTAVLNLPFVSPVLLAKQLSTLDIVSGGRLDVGLGLGWSDDEFAATGADKRERGKRAVEFVRVLRTLWTEEVVEHAGGFYRVPRTRMEPKPVQRPHPPVLLGGGVPEALRRVGRVADGWISGSQADLTSIGDAVATVKTAAAEAGRDPDALRFVCRGAVRVRPAGAADRKPLTGSLDEIRADVAELAGRGITELFLDLNFDPEIGSPDADPAASLRRADEVLEAFAPGA</sequence>
<dbReference type="InterPro" id="IPR036661">
    <property type="entry name" value="Luciferase-like_sf"/>
</dbReference>
<feature type="domain" description="Luciferase-like" evidence="5">
    <location>
        <begin position="33"/>
        <end position="259"/>
    </location>
</feature>
<organism evidence="6 7">
    <name type="scientific">Micromonospora pattaloongensis</name>
    <dbReference type="NCBI Taxonomy" id="405436"/>
    <lineage>
        <taxon>Bacteria</taxon>
        <taxon>Bacillati</taxon>
        <taxon>Actinomycetota</taxon>
        <taxon>Actinomycetes</taxon>
        <taxon>Micromonosporales</taxon>
        <taxon>Micromonosporaceae</taxon>
        <taxon>Micromonospora</taxon>
    </lineage>
</organism>
<keyword evidence="2" id="KW-0288">FMN</keyword>
<evidence type="ECO:0000256" key="1">
    <source>
        <dbReference type="ARBA" id="ARBA00022630"/>
    </source>
</evidence>
<dbReference type="NCBIfam" id="TIGR03619">
    <property type="entry name" value="F420_Rv2161c"/>
    <property type="match status" value="1"/>
</dbReference>
<dbReference type="Pfam" id="PF00296">
    <property type="entry name" value="Bac_luciferase"/>
    <property type="match status" value="1"/>
</dbReference>
<dbReference type="InterPro" id="IPR050172">
    <property type="entry name" value="SsuD_RutA_monooxygenase"/>
</dbReference>
<dbReference type="Proteomes" id="UP000242415">
    <property type="component" value="Unassembled WGS sequence"/>
</dbReference>
<name>A0A1H3LWL0_9ACTN</name>
<evidence type="ECO:0000313" key="7">
    <source>
        <dbReference type="Proteomes" id="UP000242415"/>
    </source>
</evidence>
<evidence type="ECO:0000256" key="4">
    <source>
        <dbReference type="ARBA" id="ARBA00023033"/>
    </source>
</evidence>
<dbReference type="PANTHER" id="PTHR42847:SF4">
    <property type="entry name" value="ALKANESULFONATE MONOOXYGENASE-RELATED"/>
    <property type="match status" value="1"/>
</dbReference>
<dbReference type="GO" id="GO:0046306">
    <property type="term" value="P:alkanesulfonate catabolic process"/>
    <property type="evidence" value="ECO:0007669"/>
    <property type="project" value="TreeGrafter"/>
</dbReference>
<dbReference type="SUPFAM" id="SSF51679">
    <property type="entry name" value="Bacterial luciferase-like"/>
    <property type="match status" value="1"/>
</dbReference>
<dbReference type="InterPro" id="IPR019921">
    <property type="entry name" value="Lucif-like_OxRdtase_Rv2161c"/>
</dbReference>
<evidence type="ECO:0000256" key="2">
    <source>
        <dbReference type="ARBA" id="ARBA00022643"/>
    </source>
</evidence>
<dbReference type="EMBL" id="FNPH01000003">
    <property type="protein sequence ID" value="SDY68821.1"/>
    <property type="molecule type" value="Genomic_DNA"/>
</dbReference>
<dbReference type="InterPro" id="IPR011251">
    <property type="entry name" value="Luciferase-like_dom"/>
</dbReference>
<evidence type="ECO:0000259" key="5">
    <source>
        <dbReference type="Pfam" id="PF00296"/>
    </source>
</evidence>
<dbReference type="AlphaFoldDB" id="A0A1H3LWL0"/>
<reference evidence="7" key="1">
    <citation type="submission" date="2016-10" db="EMBL/GenBank/DDBJ databases">
        <authorList>
            <person name="Varghese N."/>
            <person name="Submissions S."/>
        </authorList>
    </citation>
    <scope>NUCLEOTIDE SEQUENCE [LARGE SCALE GENOMIC DNA]</scope>
    <source>
        <strain evidence="7">DSM 45245</strain>
    </source>
</reference>
<dbReference type="GO" id="GO:0008726">
    <property type="term" value="F:alkanesulfonate monooxygenase activity"/>
    <property type="evidence" value="ECO:0007669"/>
    <property type="project" value="TreeGrafter"/>
</dbReference>
<evidence type="ECO:0000313" key="6">
    <source>
        <dbReference type="EMBL" id="SDY68821.1"/>
    </source>
</evidence>
<keyword evidence="3" id="KW-0560">Oxidoreductase</keyword>
<dbReference type="Gene3D" id="3.20.20.30">
    <property type="entry name" value="Luciferase-like domain"/>
    <property type="match status" value="1"/>
</dbReference>
<proteinExistence type="predicted"/>
<dbReference type="STRING" id="405436.SAMN05444365_103128"/>
<keyword evidence="7" id="KW-1185">Reference proteome</keyword>
<protein>
    <submittedName>
        <fullName evidence="6">Probable F420-dependent oxidoreductase, Rv2161c family</fullName>
    </submittedName>
</protein>
<dbReference type="PANTHER" id="PTHR42847">
    <property type="entry name" value="ALKANESULFONATE MONOOXYGENASE"/>
    <property type="match status" value="1"/>
</dbReference>
<keyword evidence="1" id="KW-0285">Flavoprotein</keyword>
<gene>
    <name evidence="6" type="ORF">SAMN05444365_103128</name>
</gene>
<evidence type="ECO:0000256" key="3">
    <source>
        <dbReference type="ARBA" id="ARBA00023002"/>
    </source>
</evidence>
<keyword evidence="4" id="KW-0503">Monooxygenase</keyword>